<dbReference type="AlphaFoldDB" id="G9QQQ4"/>
<protein>
    <submittedName>
        <fullName evidence="7">YihY family protein</fullName>
    </submittedName>
</protein>
<feature type="transmembrane region" description="Helical" evidence="6">
    <location>
        <begin position="203"/>
        <end position="225"/>
    </location>
</feature>
<keyword evidence="2" id="KW-1003">Cell membrane</keyword>
<dbReference type="GO" id="GO:0005886">
    <property type="term" value="C:plasma membrane"/>
    <property type="evidence" value="ECO:0007669"/>
    <property type="project" value="UniProtKB-SubCell"/>
</dbReference>
<dbReference type="PIRSF" id="PIRSF035875">
    <property type="entry name" value="RNase_BN"/>
    <property type="match status" value="1"/>
</dbReference>
<dbReference type="Pfam" id="PF03631">
    <property type="entry name" value="Virul_fac_BrkB"/>
    <property type="match status" value="1"/>
</dbReference>
<dbReference type="EMBL" id="ACWF01000170">
    <property type="protein sequence ID" value="EHL72373.1"/>
    <property type="molecule type" value="Genomic_DNA"/>
</dbReference>
<keyword evidence="8" id="KW-1185">Reference proteome</keyword>
<keyword evidence="4 6" id="KW-1133">Transmembrane helix</keyword>
<dbReference type="Proteomes" id="UP000011747">
    <property type="component" value="Unassembled WGS sequence"/>
</dbReference>
<evidence type="ECO:0000256" key="6">
    <source>
        <dbReference type="SAM" id="Phobius"/>
    </source>
</evidence>
<reference evidence="7 8" key="1">
    <citation type="submission" date="2011-09" db="EMBL/GenBank/DDBJ databases">
        <title>The Genome Sequence of Bacillus smithii 7_3_47FAA.</title>
        <authorList>
            <consortium name="The Broad Institute Genome Sequencing Platform"/>
            <person name="Earl A."/>
            <person name="Ward D."/>
            <person name="Feldgarden M."/>
            <person name="Gevers D."/>
            <person name="Daigneault M."/>
            <person name="Strauss J."/>
            <person name="Allen-Vercoe E."/>
            <person name="Young S.K."/>
            <person name="Zeng Q."/>
            <person name="Gargeya S."/>
            <person name="Fitzgerald M."/>
            <person name="Haas B."/>
            <person name="Abouelleil A."/>
            <person name="Alvarado L."/>
            <person name="Arachchi H.M."/>
            <person name="Berlin A."/>
            <person name="Brown A."/>
            <person name="Chapman S.B."/>
            <person name="Chen Z."/>
            <person name="Dunbar C."/>
            <person name="Freedman E."/>
            <person name="Gearin G."/>
            <person name="Goldberg J."/>
            <person name="Griggs A."/>
            <person name="Gujja S."/>
            <person name="Heiman D."/>
            <person name="Howarth C."/>
            <person name="Larson L."/>
            <person name="Lui A."/>
            <person name="MacDonald P.J.P."/>
            <person name="Montmayeur A."/>
            <person name="Murphy C."/>
            <person name="Neiman D."/>
            <person name="Pearson M."/>
            <person name="Priest M."/>
            <person name="Roberts A."/>
            <person name="Saif S."/>
            <person name="Shea T."/>
            <person name="Shenoy N."/>
            <person name="Sisk P."/>
            <person name="Stolte C."/>
            <person name="Sykes S."/>
            <person name="Wortman J."/>
            <person name="Nusbaum C."/>
            <person name="Birren B."/>
        </authorList>
    </citation>
    <scope>NUCLEOTIDE SEQUENCE [LARGE SCALE GENOMIC DNA]</scope>
    <source>
        <strain evidence="7 8">7_3_47FAA</strain>
    </source>
</reference>
<feature type="transmembrane region" description="Helical" evidence="6">
    <location>
        <begin position="27"/>
        <end position="48"/>
    </location>
</feature>
<evidence type="ECO:0000313" key="8">
    <source>
        <dbReference type="Proteomes" id="UP000011747"/>
    </source>
</evidence>
<dbReference type="PANTHER" id="PTHR30213">
    <property type="entry name" value="INNER MEMBRANE PROTEIN YHJD"/>
    <property type="match status" value="1"/>
</dbReference>
<organism evidence="7 8">
    <name type="scientific">Bacillus smithii 7_3_47FAA</name>
    <dbReference type="NCBI Taxonomy" id="665952"/>
    <lineage>
        <taxon>Bacteria</taxon>
        <taxon>Bacillati</taxon>
        <taxon>Bacillota</taxon>
        <taxon>Bacilli</taxon>
        <taxon>Bacillales</taxon>
        <taxon>Bacillaceae</taxon>
        <taxon>Bacillus</taxon>
    </lineage>
</organism>
<comment type="caution">
    <text evidence="7">The sequence shown here is derived from an EMBL/GenBank/DDBJ whole genome shotgun (WGS) entry which is preliminary data.</text>
</comment>
<accession>G9QQQ4</accession>
<dbReference type="NCBIfam" id="TIGR00765">
    <property type="entry name" value="yihY_not_rbn"/>
    <property type="match status" value="1"/>
</dbReference>
<evidence type="ECO:0000256" key="2">
    <source>
        <dbReference type="ARBA" id="ARBA00022475"/>
    </source>
</evidence>
<dbReference type="InterPro" id="IPR017039">
    <property type="entry name" value="Virul_fac_BrkB"/>
</dbReference>
<feature type="transmembrane region" description="Helical" evidence="6">
    <location>
        <begin position="168"/>
        <end position="191"/>
    </location>
</feature>
<evidence type="ECO:0000256" key="5">
    <source>
        <dbReference type="ARBA" id="ARBA00023136"/>
    </source>
</evidence>
<dbReference type="PATRIC" id="fig|665952.3.peg.3565"/>
<evidence type="ECO:0000256" key="4">
    <source>
        <dbReference type="ARBA" id="ARBA00022989"/>
    </source>
</evidence>
<dbReference type="PANTHER" id="PTHR30213:SF0">
    <property type="entry name" value="UPF0761 MEMBRANE PROTEIN YIHY"/>
    <property type="match status" value="1"/>
</dbReference>
<feature type="transmembrane region" description="Helical" evidence="6">
    <location>
        <begin position="237"/>
        <end position="262"/>
    </location>
</feature>
<proteinExistence type="predicted"/>
<sequence>MDERKIPLLVAKRFFNERYYDQSAQTAYYFMLSFIPFLMFMFSLIRFFPINQNDFLEIIEPYAPKNTYAFIRQTVDQIMNQQPSHVFSYSLIASFWIASVAVQSLVRSLNDAYHIRRRKSFLGGLVNDLVLTFGLMVMLTSSLFLPILENIVLRMFDQTISFPFNWYPWWYILRWGIGTVFLFGFFLFFYHAVPSKRVLWKEALPGAIFATIGWQGASIGFAFYVSLGGYTKIYGQLGSIIVLLIWFYLTAAVILIGGLLNATILEHPVSEK</sequence>
<keyword evidence="5 6" id="KW-0472">Membrane</keyword>
<comment type="subcellular location">
    <subcellularLocation>
        <location evidence="1">Cell membrane</location>
        <topology evidence="1">Multi-pass membrane protein</topology>
    </subcellularLocation>
</comment>
<dbReference type="RefSeq" id="WP_004439822.1">
    <property type="nucleotide sequence ID" value="NZ_JH414765.1"/>
</dbReference>
<evidence type="ECO:0000256" key="1">
    <source>
        <dbReference type="ARBA" id="ARBA00004651"/>
    </source>
</evidence>
<feature type="transmembrane region" description="Helical" evidence="6">
    <location>
        <begin position="126"/>
        <end position="148"/>
    </location>
</feature>
<keyword evidence="3 6" id="KW-0812">Transmembrane</keyword>
<dbReference type="HOGENOM" id="CLU_045539_4_2_9"/>
<evidence type="ECO:0000313" key="7">
    <source>
        <dbReference type="EMBL" id="EHL72373.1"/>
    </source>
</evidence>
<name>G9QQQ4_9BACI</name>
<gene>
    <name evidence="7" type="ORF">HMPREF1015_02327</name>
</gene>
<evidence type="ECO:0000256" key="3">
    <source>
        <dbReference type="ARBA" id="ARBA00022692"/>
    </source>
</evidence>
<feature type="transmembrane region" description="Helical" evidence="6">
    <location>
        <begin position="86"/>
        <end position="106"/>
    </location>
</feature>